<evidence type="ECO:0000256" key="1">
    <source>
        <dbReference type="ARBA" id="ARBA00004370"/>
    </source>
</evidence>
<dbReference type="InterPro" id="IPR012338">
    <property type="entry name" value="Beta-lactam/transpept-like"/>
</dbReference>
<protein>
    <submittedName>
        <fullName evidence="7">Penicillin-binding protein</fullName>
    </submittedName>
</protein>
<dbReference type="OrthoDB" id="5241017at2"/>
<dbReference type="SUPFAM" id="SSF56519">
    <property type="entry name" value="Penicillin binding protein dimerisation domain"/>
    <property type="match status" value="1"/>
</dbReference>
<dbReference type="GO" id="GO:0071555">
    <property type="term" value="P:cell wall organization"/>
    <property type="evidence" value="ECO:0007669"/>
    <property type="project" value="TreeGrafter"/>
</dbReference>
<dbReference type="SUPFAM" id="SSF56601">
    <property type="entry name" value="beta-lactamase/transpeptidase-like"/>
    <property type="match status" value="1"/>
</dbReference>
<dbReference type="Pfam" id="PF00905">
    <property type="entry name" value="Transpeptidase"/>
    <property type="match status" value="1"/>
</dbReference>
<dbReference type="AlphaFoldDB" id="A0A5B0E669"/>
<dbReference type="RefSeq" id="WP_149620349.1">
    <property type="nucleotide sequence ID" value="NZ_VOBL01000018.1"/>
</dbReference>
<evidence type="ECO:0000259" key="5">
    <source>
        <dbReference type="Pfam" id="PF00905"/>
    </source>
</evidence>
<keyword evidence="4" id="KW-0732">Signal</keyword>
<dbReference type="InterPro" id="IPR001460">
    <property type="entry name" value="PCN-bd_Tpept"/>
</dbReference>
<comment type="similarity">
    <text evidence="2">Belongs to the transpeptidase family.</text>
</comment>
<evidence type="ECO:0000313" key="7">
    <source>
        <dbReference type="EMBL" id="KAA0974373.1"/>
    </source>
</evidence>
<dbReference type="InterPro" id="IPR005311">
    <property type="entry name" value="PBP_dimer"/>
</dbReference>
<dbReference type="PANTHER" id="PTHR30627:SF24">
    <property type="entry name" value="PENICILLIN-BINDING PROTEIN 4B"/>
    <property type="match status" value="1"/>
</dbReference>
<reference evidence="7 8" key="1">
    <citation type="submission" date="2019-07" db="EMBL/GenBank/DDBJ databases">
        <title>Analysis of the biochemical properties, biological activity and biotechnological potential of siderophores and biosurfactants produced by Antarctic psychrotolerant bacteria.</title>
        <authorList>
            <person name="Styczynski M."/>
            <person name="Krucon T."/>
            <person name="Decewicz P."/>
            <person name="Dziewit L."/>
        </authorList>
    </citation>
    <scope>NUCLEOTIDE SEQUENCE [LARGE SCALE GENOMIC DNA]</scope>
    <source>
        <strain evidence="7 8">ANT_H27</strain>
    </source>
</reference>
<evidence type="ECO:0000313" key="8">
    <source>
        <dbReference type="Proteomes" id="UP000323856"/>
    </source>
</evidence>
<dbReference type="GO" id="GO:0005886">
    <property type="term" value="C:plasma membrane"/>
    <property type="evidence" value="ECO:0007669"/>
    <property type="project" value="TreeGrafter"/>
</dbReference>
<feature type="signal peptide" evidence="4">
    <location>
        <begin position="1"/>
        <end position="25"/>
    </location>
</feature>
<dbReference type="InterPro" id="IPR036138">
    <property type="entry name" value="PBP_dimer_sf"/>
</dbReference>
<feature type="chain" id="PRO_5022727335" evidence="4">
    <location>
        <begin position="26"/>
        <end position="636"/>
    </location>
</feature>
<dbReference type="Gene3D" id="3.40.710.10">
    <property type="entry name" value="DD-peptidase/beta-lactamase superfamily"/>
    <property type="match status" value="1"/>
</dbReference>
<dbReference type="GO" id="GO:0008658">
    <property type="term" value="F:penicillin binding"/>
    <property type="evidence" value="ECO:0007669"/>
    <property type="project" value="InterPro"/>
</dbReference>
<dbReference type="EMBL" id="VOBL01000018">
    <property type="protein sequence ID" value="KAA0974373.1"/>
    <property type="molecule type" value="Genomic_DNA"/>
</dbReference>
<evidence type="ECO:0000256" key="2">
    <source>
        <dbReference type="ARBA" id="ARBA00007171"/>
    </source>
</evidence>
<dbReference type="Proteomes" id="UP000323856">
    <property type="component" value="Unassembled WGS sequence"/>
</dbReference>
<dbReference type="InterPro" id="IPR050515">
    <property type="entry name" value="Beta-lactam/transpept"/>
</dbReference>
<feature type="domain" description="Penicillin-binding protein dimerisation" evidence="6">
    <location>
        <begin position="154"/>
        <end position="320"/>
    </location>
</feature>
<feature type="domain" description="Penicillin-binding protein transpeptidase" evidence="5">
    <location>
        <begin position="356"/>
        <end position="629"/>
    </location>
</feature>
<dbReference type="Gene3D" id="3.90.1310.10">
    <property type="entry name" value="Penicillin-binding protein 2a (Domain 2)"/>
    <property type="match status" value="1"/>
</dbReference>
<evidence type="ECO:0000256" key="3">
    <source>
        <dbReference type="ARBA" id="ARBA00023136"/>
    </source>
</evidence>
<gene>
    <name evidence="7" type="ORF">FQ154_15070</name>
</gene>
<organism evidence="7 8">
    <name type="scientific">Paeniglutamicibacter gangotriensis</name>
    <dbReference type="NCBI Taxonomy" id="254787"/>
    <lineage>
        <taxon>Bacteria</taxon>
        <taxon>Bacillati</taxon>
        <taxon>Actinomycetota</taxon>
        <taxon>Actinomycetes</taxon>
        <taxon>Micrococcales</taxon>
        <taxon>Micrococcaceae</taxon>
        <taxon>Paeniglutamicibacter</taxon>
    </lineage>
</organism>
<sequence>MSRALRTFALPAAALLMAGSLSACSAPPSPEATATLLATSLQDVDLSAVPLAGTDAASATAELATALAPMESIKRSVTLDSVSEDEDSADPQTATATYSTVWDIDSTDTDWTYTTTAILELDEQADTWAVRYSPSIAVPELEAGQYVAKRTSGSARGDIIGEGKAALVTDRPVLRIGINKEAVEESEWESSAKALAKLLEIDPEPYAAKVVAGGERAFVVAITLRDDIDRTVTDEELDAIPGVLAQPATLPLAPTRTFARAILGSVGEATAEIVANSKGTVNAGDQVGLSGLQKSYQDRLAGTKGYSINIYDQDKNVLSTLASQDAVDGKNLVTTLDRDMQQLAESLVAESDSDAALVAVRPSDGAILAAASGPEDNAQNTAMLGKYAPGSTFKVITALAMLRNGDTPKTSVACPATMTVDGKEFKNYDGYPASALGEIQLSEALAQSCNTVFLQGAADAKSPALADAAAALGLNLSPSTGAGSFLGSVPDDSSGTELAANGIGQGIVQSSALGMATVAASVQNGGTVTPHLIDDPKPDAAPKPKNPLTADEAKDLASMMAGVVDHGTLKELRDIPGPKVIGKSGTAEYDGERNAHAWSIAAQGDLAVAVFVADGSGGAQTAGPIVGKFLTDATQG</sequence>
<keyword evidence="3" id="KW-0472">Membrane</keyword>
<proteinExistence type="inferred from homology"/>
<dbReference type="Pfam" id="PF03717">
    <property type="entry name" value="PBP_dimer"/>
    <property type="match status" value="1"/>
</dbReference>
<dbReference type="GO" id="GO:0071972">
    <property type="term" value="F:peptidoglycan L,D-transpeptidase activity"/>
    <property type="evidence" value="ECO:0007669"/>
    <property type="project" value="TreeGrafter"/>
</dbReference>
<comment type="caution">
    <text evidence="7">The sequence shown here is derived from an EMBL/GenBank/DDBJ whole genome shotgun (WGS) entry which is preliminary data.</text>
</comment>
<comment type="subcellular location">
    <subcellularLocation>
        <location evidence="1">Membrane</location>
    </subcellularLocation>
</comment>
<accession>A0A5B0E669</accession>
<evidence type="ECO:0000256" key="4">
    <source>
        <dbReference type="SAM" id="SignalP"/>
    </source>
</evidence>
<dbReference type="PANTHER" id="PTHR30627">
    <property type="entry name" value="PEPTIDOGLYCAN D,D-TRANSPEPTIDASE"/>
    <property type="match status" value="1"/>
</dbReference>
<name>A0A5B0E669_9MICC</name>
<dbReference type="PROSITE" id="PS51257">
    <property type="entry name" value="PROKAR_LIPOPROTEIN"/>
    <property type="match status" value="1"/>
</dbReference>
<evidence type="ECO:0000259" key="6">
    <source>
        <dbReference type="Pfam" id="PF03717"/>
    </source>
</evidence>